<proteinExistence type="predicted"/>
<accession>A5B8S2</accession>
<sequence>MTRWHKGVMLCTKRRLAKPCHGMLHTKSDLDEAYQCSNNDANSDKMPEAWHKVAMPRHVLAPRRRLGQGMELQQQQGGCRSMLPRQRPNLDV</sequence>
<evidence type="ECO:0000313" key="2">
    <source>
        <dbReference type="EMBL" id="CAN67652.1"/>
    </source>
</evidence>
<feature type="region of interest" description="Disordered" evidence="1">
    <location>
        <begin position="70"/>
        <end position="92"/>
    </location>
</feature>
<protein>
    <submittedName>
        <fullName evidence="2">Uncharacterized protein</fullName>
    </submittedName>
</protein>
<name>A5B8S2_VITVI</name>
<gene>
    <name evidence="2" type="ORF">VITISV_038408</name>
</gene>
<organism evidence="2">
    <name type="scientific">Vitis vinifera</name>
    <name type="common">Grape</name>
    <dbReference type="NCBI Taxonomy" id="29760"/>
    <lineage>
        <taxon>Eukaryota</taxon>
        <taxon>Viridiplantae</taxon>
        <taxon>Streptophyta</taxon>
        <taxon>Embryophyta</taxon>
        <taxon>Tracheophyta</taxon>
        <taxon>Spermatophyta</taxon>
        <taxon>Magnoliopsida</taxon>
        <taxon>eudicotyledons</taxon>
        <taxon>Gunneridae</taxon>
        <taxon>Pentapetalae</taxon>
        <taxon>rosids</taxon>
        <taxon>Vitales</taxon>
        <taxon>Vitaceae</taxon>
        <taxon>Viteae</taxon>
        <taxon>Vitis</taxon>
    </lineage>
</organism>
<dbReference type="AlphaFoldDB" id="A5B8S2"/>
<reference evidence="2" key="1">
    <citation type="journal article" date="2007" name="PLoS ONE">
        <title>The first genome sequence of an elite grapevine cultivar (Pinot noir Vitis vinifera L.): coping with a highly heterozygous genome.</title>
        <authorList>
            <person name="Velasco R."/>
            <person name="Zharkikh A."/>
            <person name="Troggio M."/>
            <person name="Cartwright D.A."/>
            <person name="Cestaro A."/>
            <person name="Pruss D."/>
            <person name="Pindo M."/>
            <person name="FitzGerald L.M."/>
            <person name="Vezzulli S."/>
            <person name="Reid J."/>
            <person name="Malacarne G."/>
            <person name="Iliev D."/>
            <person name="Coppola G."/>
            <person name="Wardell B."/>
            <person name="Micheletti D."/>
            <person name="Macalma T."/>
            <person name="Facci M."/>
            <person name="Mitchell J.T."/>
            <person name="Perazzolli M."/>
            <person name="Eldredge G."/>
            <person name="Gatto P."/>
            <person name="Oyzerski R."/>
            <person name="Moretto M."/>
            <person name="Gutin N."/>
            <person name="Stefanini M."/>
            <person name="Chen Y."/>
            <person name="Segala C."/>
            <person name="Davenport C."/>
            <person name="Dematte L."/>
            <person name="Mraz A."/>
            <person name="Battilana J."/>
            <person name="Stormo K."/>
            <person name="Costa F."/>
            <person name="Tao Q."/>
            <person name="Si-Ammour A."/>
            <person name="Harkins T."/>
            <person name="Lackey A."/>
            <person name="Perbost C."/>
            <person name="Taillon B."/>
            <person name="Stella A."/>
            <person name="Solovyev V."/>
            <person name="Fawcett J.A."/>
            <person name="Sterck L."/>
            <person name="Vandepoele K."/>
            <person name="Grando S.M."/>
            <person name="Toppo S."/>
            <person name="Moser C."/>
            <person name="Lanchbury J."/>
            <person name="Bogden R."/>
            <person name="Skolnick M."/>
            <person name="Sgaramella V."/>
            <person name="Bhatnagar S.K."/>
            <person name="Fontana P."/>
            <person name="Gutin A."/>
            <person name="Van de Peer Y."/>
            <person name="Salamini F."/>
            <person name="Viola R."/>
        </authorList>
    </citation>
    <scope>NUCLEOTIDE SEQUENCE</scope>
</reference>
<evidence type="ECO:0000256" key="1">
    <source>
        <dbReference type="SAM" id="MobiDB-lite"/>
    </source>
</evidence>
<dbReference type="EMBL" id="AM450570">
    <property type="protein sequence ID" value="CAN67652.1"/>
    <property type="molecule type" value="Genomic_DNA"/>
</dbReference>